<evidence type="ECO:0008006" key="4">
    <source>
        <dbReference type="Google" id="ProtNLM"/>
    </source>
</evidence>
<dbReference type="PROSITE" id="PS50184">
    <property type="entry name" value="VWFC_2"/>
    <property type="match status" value="5"/>
</dbReference>
<dbReference type="GO" id="GO:0045597">
    <property type="term" value="P:positive regulation of cell differentiation"/>
    <property type="evidence" value="ECO:0007669"/>
    <property type="project" value="TreeGrafter"/>
</dbReference>
<feature type="disulfide bond" evidence="2">
    <location>
        <begin position="28"/>
        <end position="62"/>
    </location>
</feature>
<proteinExistence type="predicted"/>
<protein>
    <recommendedName>
        <fullName evidence="4">Kielin/chordin-like protein</fullName>
    </recommendedName>
</protein>
<dbReference type="InParanoid" id="K1QYX5"/>
<dbReference type="EMBL" id="JH823233">
    <property type="protein sequence ID" value="EKC42217.1"/>
    <property type="molecule type" value="Genomic_DNA"/>
</dbReference>
<dbReference type="GO" id="GO:0005178">
    <property type="term" value="F:integrin binding"/>
    <property type="evidence" value="ECO:0007669"/>
    <property type="project" value="TreeGrafter"/>
</dbReference>
<keyword evidence="2" id="KW-1015">Disulfide bond</keyword>
<sequence>MAHIENNTLSKITTQAALTGTYGQGNPCTDVLPDCSEYTKSACQAPYESWGRKNCARFCGFCTPDCADELPDCAAYGQSACVAPYDTWARKNCAKTCKYCGDITIAPPVTSTAAAPKTDCLYRGTTYKLGDVWQDGCQYNCTCGAGRAYRCSTICPTFINTTANCHYQAIDGECCRRLVCSDSPNTPVLSDTGCIYNRTKYLEGQSWSDGCSINCTCVNGRTGQYKCEDTCAPITPNDGCVVVKRNGSCCPQSVCNLPKAGETQAIIHTCYGTCRDQIPDCAEYTKTACQAPYDTWARTNCPLFCGFCSANPITTSEVPTTTTTEASLTVKGCVYKGQQHAVGETWLDGCDYRCTCAGPGLTQCTQPCAQYSNLPSNCREETIPGECCKQITCAVNGTLSAPDISLDKGCLYKNKTYAKGQTWMDGCDYRCTCERNDIVQCITPCLTYLNLPSSCHYETVPGDCCKKVVCSVTGNEISGGINKCEYKNKTYSVGEVWQDGCVYNCTCLDGLTTHCASMCNEFQHLPSSCHYEVVPGECCRKLVCVNTTANSFIDRGGCTYRSRKYQSGETWQDGCAITCTCLDSRSGQYDCKSTGDDLCLGPNLLSLLVCQSDFQGCVYKDGSIYQLRDTWYDGCQWKCSCERKAFYNCESRCMGFHLPSQCTLEAPPAGKCCKVPKCPPNYIINLPPGYVQE</sequence>
<dbReference type="SMART" id="SM00254">
    <property type="entry name" value="ShKT"/>
    <property type="match status" value="3"/>
</dbReference>
<dbReference type="GO" id="GO:0005615">
    <property type="term" value="C:extracellular space"/>
    <property type="evidence" value="ECO:0007669"/>
    <property type="project" value="TreeGrafter"/>
</dbReference>
<dbReference type="PANTHER" id="PTHR11348">
    <property type="entry name" value="CONNECTIVE TISSUE GROWTH FACTOR-RELATED"/>
    <property type="match status" value="1"/>
</dbReference>
<reference evidence="3" key="1">
    <citation type="journal article" date="2012" name="Nature">
        <title>The oyster genome reveals stress adaptation and complexity of shell formation.</title>
        <authorList>
            <person name="Zhang G."/>
            <person name="Fang X."/>
            <person name="Guo X."/>
            <person name="Li L."/>
            <person name="Luo R."/>
            <person name="Xu F."/>
            <person name="Yang P."/>
            <person name="Zhang L."/>
            <person name="Wang X."/>
            <person name="Qi H."/>
            <person name="Xiong Z."/>
            <person name="Que H."/>
            <person name="Xie Y."/>
            <person name="Holland P.W."/>
            <person name="Paps J."/>
            <person name="Zhu Y."/>
            <person name="Wu F."/>
            <person name="Chen Y."/>
            <person name="Wang J."/>
            <person name="Peng C."/>
            <person name="Meng J."/>
            <person name="Yang L."/>
            <person name="Liu J."/>
            <person name="Wen B."/>
            <person name="Zhang N."/>
            <person name="Huang Z."/>
            <person name="Zhu Q."/>
            <person name="Feng Y."/>
            <person name="Mount A."/>
            <person name="Hedgecock D."/>
            <person name="Xu Z."/>
            <person name="Liu Y."/>
            <person name="Domazet-Loso T."/>
            <person name="Du Y."/>
            <person name="Sun X."/>
            <person name="Zhang S."/>
            <person name="Liu B."/>
            <person name="Cheng P."/>
            <person name="Jiang X."/>
            <person name="Li J."/>
            <person name="Fan D."/>
            <person name="Wang W."/>
            <person name="Fu W."/>
            <person name="Wang T."/>
            <person name="Wang B."/>
            <person name="Zhang J."/>
            <person name="Peng Z."/>
            <person name="Li Y."/>
            <person name="Li N."/>
            <person name="Wang J."/>
            <person name="Chen M."/>
            <person name="He Y."/>
            <person name="Tan F."/>
            <person name="Song X."/>
            <person name="Zheng Q."/>
            <person name="Huang R."/>
            <person name="Yang H."/>
            <person name="Du X."/>
            <person name="Chen L."/>
            <person name="Yang M."/>
            <person name="Gaffney P.M."/>
            <person name="Wang S."/>
            <person name="Luo L."/>
            <person name="She Z."/>
            <person name="Ming Y."/>
            <person name="Huang W."/>
            <person name="Zhang S."/>
            <person name="Huang B."/>
            <person name="Zhang Y."/>
            <person name="Qu T."/>
            <person name="Ni P."/>
            <person name="Miao G."/>
            <person name="Wang J."/>
            <person name="Wang Q."/>
            <person name="Steinberg C.E."/>
            <person name="Wang H."/>
            <person name="Li N."/>
            <person name="Qian L."/>
            <person name="Zhang G."/>
            <person name="Li Y."/>
            <person name="Yang H."/>
            <person name="Liu X."/>
            <person name="Wang J."/>
            <person name="Yin Y."/>
            <person name="Wang J."/>
        </authorList>
    </citation>
    <scope>NUCLEOTIDE SEQUENCE [LARGE SCALE GENOMIC DNA]</scope>
    <source>
        <strain evidence="3">05x7-T-G4-1.051#20</strain>
    </source>
</reference>
<dbReference type="SUPFAM" id="SSF57603">
    <property type="entry name" value="FnI-like domain"/>
    <property type="match status" value="3"/>
</dbReference>
<dbReference type="SMART" id="SM00214">
    <property type="entry name" value="VWC"/>
    <property type="match status" value="7"/>
</dbReference>
<evidence type="ECO:0000256" key="2">
    <source>
        <dbReference type="PROSITE-ProRule" id="PRU01005"/>
    </source>
</evidence>
<dbReference type="PROSITE" id="PS51670">
    <property type="entry name" value="SHKT"/>
    <property type="match status" value="3"/>
</dbReference>
<dbReference type="HOGENOM" id="CLU_025091_0_0_1"/>
<dbReference type="InterPro" id="IPR001007">
    <property type="entry name" value="VWF_dom"/>
</dbReference>
<accession>K1QYX5</accession>
<gene>
    <name evidence="3" type="ORF">CGI_10028016</name>
</gene>
<comment type="caution">
    <text evidence="2">Lacks conserved residue(s) required for the propagation of feature annotation.</text>
</comment>
<feature type="disulfide bond" evidence="2">
    <location>
        <begin position="274"/>
        <end position="308"/>
    </location>
</feature>
<dbReference type="InterPro" id="IPR003582">
    <property type="entry name" value="ShKT_dom"/>
</dbReference>
<evidence type="ECO:0000313" key="3">
    <source>
        <dbReference type="EMBL" id="EKC42217.1"/>
    </source>
</evidence>
<dbReference type="Pfam" id="PF01549">
    <property type="entry name" value="ShK"/>
    <property type="match status" value="3"/>
</dbReference>
<dbReference type="InterPro" id="IPR050941">
    <property type="entry name" value="CCN"/>
</dbReference>
<feature type="disulfide bond" evidence="2">
    <location>
        <begin position="66"/>
        <end position="100"/>
    </location>
</feature>
<dbReference type="PROSITE" id="PS01208">
    <property type="entry name" value="VWFC_1"/>
    <property type="match status" value="1"/>
</dbReference>
<name>K1QYX5_MAGGI</name>
<dbReference type="GO" id="GO:0007155">
    <property type="term" value="P:cell adhesion"/>
    <property type="evidence" value="ECO:0007669"/>
    <property type="project" value="TreeGrafter"/>
</dbReference>
<evidence type="ECO:0000256" key="1">
    <source>
        <dbReference type="ARBA" id="ARBA00022729"/>
    </source>
</evidence>
<keyword evidence="1" id="KW-0732">Signal</keyword>
<organism evidence="3">
    <name type="scientific">Magallana gigas</name>
    <name type="common">Pacific oyster</name>
    <name type="synonym">Crassostrea gigas</name>
    <dbReference type="NCBI Taxonomy" id="29159"/>
    <lineage>
        <taxon>Eukaryota</taxon>
        <taxon>Metazoa</taxon>
        <taxon>Spiralia</taxon>
        <taxon>Lophotrochozoa</taxon>
        <taxon>Mollusca</taxon>
        <taxon>Bivalvia</taxon>
        <taxon>Autobranchia</taxon>
        <taxon>Pteriomorphia</taxon>
        <taxon>Ostreida</taxon>
        <taxon>Ostreoidea</taxon>
        <taxon>Ostreidae</taxon>
        <taxon>Magallana</taxon>
    </lineage>
</organism>
<dbReference type="AlphaFoldDB" id="K1QYX5"/>